<dbReference type="OrthoDB" id="1045822at2759"/>
<feature type="compositionally biased region" description="Basic and acidic residues" evidence="2">
    <location>
        <begin position="79"/>
        <end position="91"/>
    </location>
</feature>
<dbReference type="RefSeq" id="XP_022336665.1">
    <property type="nucleotide sequence ID" value="XM_022480957.1"/>
</dbReference>
<reference evidence="4" key="1">
    <citation type="submission" date="2025-08" db="UniProtKB">
        <authorList>
            <consortium name="RefSeq"/>
        </authorList>
    </citation>
    <scope>IDENTIFICATION</scope>
    <source>
        <tissue evidence="4">Whole sample</tissue>
    </source>
</reference>
<dbReference type="Pfam" id="PF04749">
    <property type="entry name" value="PLAC8"/>
    <property type="match status" value="1"/>
</dbReference>
<accession>A0A8B8E959</accession>
<dbReference type="InterPro" id="IPR006461">
    <property type="entry name" value="PLAC_motif_containing"/>
</dbReference>
<protein>
    <submittedName>
        <fullName evidence="4">Uncharacterized protein LOC111132970</fullName>
    </submittedName>
</protein>
<dbReference type="NCBIfam" id="TIGR01571">
    <property type="entry name" value="A_thal_Cys_rich"/>
    <property type="match status" value="1"/>
</dbReference>
<comment type="similarity">
    <text evidence="1">Belongs to the cornifelin family.</text>
</comment>
<dbReference type="KEGG" id="cvn:111132970"/>
<dbReference type="GeneID" id="111132970"/>
<evidence type="ECO:0000256" key="2">
    <source>
        <dbReference type="SAM" id="MobiDB-lite"/>
    </source>
</evidence>
<name>A0A8B8E959_CRAVI</name>
<sequence>MNRCGDYDFPAPPPMTEEFECIPLYEQPQVITEQPERLYRGQPDRPHLPEKTLKGPYYGGKEGKHPSHHQQWLMSPQGRETDSRLLRDDPVARVTAQSKTMPRSGLLYTDPVADQSKPISTISGPPPYAADQYSQGQKTGPEQSPRPPPVAQKPGQRPAFNYLGQPSSTGSVTQRLMYPHLIKPSPRDWSSELCSCCSDMKSCCGVFWCGCLFYPCFLSKKLGEHTCLPCVMGSTCSLISLRTKLRTQSRIDGTICNDCCTVVCCQCCAMCQMSREHDFVTKHHIVK</sequence>
<gene>
    <name evidence="4" type="primary">LOC111132970</name>
</gene>
<feature type="compositionally biased region" description="Basic and acidic residues" evidence="2">
    <location>
        <begin position="39"/>
        <end position="53"/>
    </location>
</feature>
<evidence type="ECO:0000313" key="4">
    <source>
        <dbReference type="RefSeq" id="XP_022336665.1"/>
    </source>
</evidence>
<dbReference type="AlphaFoldDB" id="A0A8B8E959"/>
<evidence type="ECO:0000256" key="1">
    <source>
        <dbReference type="ARBA" id="ARBA00009024"/>
    </source>
</evidence>
<keyword evidence="3" id="KW-1185">Reference proteome</keyword>
<proteinExistence type="inferred from homology"/>
<dbReference type="Proteomes" id="UP000694844">
    <property type="component" value="Chromosome 5"/>
</dbReference>
<evidence type="ECO:0000313" key="3">
    <source>
        <dbReference type="Proteomes" id="UP000694844"/>
    </source>
</evidence>
<organism evidence="3 4">
    <name type="scientific">Crassostrea virginica</name>
    <name type="common">Eastern oyster</name>
    <dbReference type="NCBI Taxonomy" id="6565"/>
    <lineage>
        <taxon>Eukaryota</taxon>
        <taxon>Metazoa</taxon>
        <taxon>Spiralia</taxon>
        <taxon>Lophotrochozoa</taxon>
        <taxon>Mollusca</taxon>
        <taxon>Bivalvia</taxon>
        <taxon>Autobranchia</taxon>
        <taxon>Pteriomorphia</taxon>
        <taxon>Ostreida</taxon>
        <taxon>Ostreoidea</taxon>
        <taxon>Ostreidae</taxon>
        <taxon>Crassostrea</taxon>
    </lineage>
</organism>
<feature type="compositionally biased region" description="Polar residues" evidence="2">
    <location>
        <begin position="132"/>
        <end position="142"/>
    </location>
</feature>
<feature type="region of interest" description="Disordered" evidence="2">
    <location>
        <begin position="39"/>
        <end position="164"/>
    </location>
</feature>
<dbReference type="PANTHER" id="PTHR15907">
    <property type="entry name" value="DUF614 FAMILY PROTEIN-RELATED"/>
    <property type="match status" value="1"/>
</dbReference>